<dbReference type="SMART" id="SM00612">
    <property type="entry name" value="Kelch"/>
    <property type="match status" value="1"/>
</dbReference>
<evidence type="ECO:0000313" key="5">
    <source>
        <dbReference type="EMBL" id="CAF4024194.1"/>
    </source>
</evidence>
<dbReference type="AlphaFoldDB" id="A0A819QFA6"/>
<reference evidence="5" key="1">
    <citation type="submission" date="2021-02" db="EMBL/GenBank/DDBJ databases">
        <authorList>
            <person name="Nowell W R."/>
        </authorList>
    </citation>
    <scope>NUCLEOTIDE SEQUENCE</scope>
</reference>
<dbReference type="InterPro" id="IPR015915">
    <property type="entry name" value="Kelch-typ_b-propeller"/>
</dbReference>
<organism evidence="5 6">
    <name type="scientific">Rotaria magnacalcarata</name>
    <dbReference type="NCBI Taxonomy" id="392030"/>
    <lineage>
        <taxon>Eukaryota</taxon>
        <taxon>Metazoa</taxon>
        <taxon>Spiralia</taxon>
        <taxon>Gnathifera</taxon>
        <taxon>Rotifera</taxon>
        <taxon>Eurotatoria</taxon>
        <taxon>Bdelloidea</taxon>
        <taxon>Philodinida</taxon>
        <taxon>Philodinidae</taxon>
        <taxon>Rotaria</taxon>
    </lineage>
</organism>
<keyword evidence="1" id="KW-0880">Kelch repeat</keyword>
<dbReference type="InterPro" id="IPR006652">
    <property type="entry name" value="Kelch_1"/>
</dbReference>
<dbReference type="EMBL" id="CAJNRF010005739">
    <property type="protein sequence ID" value="CAF2073677.1"/>
    <property type="molecule type" value="Genomic_DNA"/>
</dbReference>
<dbReference type="PANTHER" id="PTHR46344">
    <property type="entry name" value="OS02G0202900 PROTEIN"/>
    <property type="match status" value="1"/>
</dbReference>
<dbReference type="Proteomes" id="UP000663856">
    <property type="component" value="Unassembled WGS sequence"/>
</dbReference>
<keyword evidence="6" id="KW-1185">Reference proteome</keyword>
<protein>
    <submittedName>
        <fullName evidence="5">Uncharacterized protein</fullName>
    </submittedName>
</protein>
<keyword evidence="3" id="KW-1133">Transmembrane helix</keyword>
<keyword evidence="3" id="KW-0472">Membrane</keyword>
<evidence type="ECO:0000256" key="2">
    <source>
        <dbReference type="ARBA" id="ARBA00022737"/>
    </source>
</evidence>
<dbReference type="PANTHER" id="PTHR46344:SF27">
    <property type="entry name" value="KELCH REPEAT SUPERFAMILY PROTEIN"/>
    <property type="match status" value="1"/>
</dbReference>
<gene>
    <name evidence="5" type="ORF">OVN521_LOCUS16388</name>
    <name evidence="4" type="ORF">WKI299_LOCUS14665</name>
</gene>
<keyword evidence="3" id="KW-0812">Transmembrane</keyword>
<evidence type="ECO:0000256" key="3">
    <source>
        <dbReference type="SAM" id="Phobius"/>
    </source>
</evidence>
<proteinExistence type="predicted"/>
<accession>A0A819QFA6</accession>
<dbReference type="Proteomes" id="UP000663866">
    <property type="component" value="Unassembled WGS sequence"/>
</dbReference>
<sequence length="237" mass="26369">MMPQYFLMNERGSIRTNLSQPQYLQNVVHKNETYATVAVNQRQPNIQKSKKWTLLTKLSEYIPLSTSCCCGLLLGILICGLILAIVIALWLTSPNNALATQGWTLTGHMNCPRYDHTATVLINGKVLVAGGYGSGIDLNSAELYDPSTGLWTVTGNMSYARYFHTASLLVNGHVLVAGGYGSTGYLNSAELYDPSTPKQTRMFKNAFKRNKKDFSVRPHAFKKKWSCKRLQIFTSSC</sequence>
<dbReference type="EMBL" id="CAJOBG010002716">
    <property type="protein sequence ID" value="CAF4024194.1"/>
    <property type="molecule type" value="Genomic_DNA"/>
</dbReference>
<dbReference type="Gene3D" id="2.120.10.80">
    <property type="entry name" value="Kelch-type beta propeller"/>
    <property type="match status" value="1"/>
</dbReference>
<name>A0A819QFA6_9BILA</name>
<evidence type="ECO:0000313" key="6">
    <source>
        <dbReference type="Proteomes" id="UP000663866"/>
    </source>
</evidence>
<evidence type="ECO:0000256" key="1">
    <source>
        <dbReference type="ARBA" id="ARBA00022441"/>
    </source>
</evidence>
<comment type="caution">
    <text evidence="5">The sequence shown here is derived from an EMBL/GenBank/DDBJ whole genome shotgun (WGS) entry which is preliminary data.</text>
</comment>
<feature type="transmembrane region" description="Helical" evidence="3">
    <location>
        <begin position="61"/>
        <end position="91"/>
    </location>
</feature>
<dbReference type="SUPFAM" id="SSF117281">
    <property type="entry name" value="Kelch motif"/>
    <property type="match status" value="1"/>
</dbReference>
<keyword evidence="2" id="KW-0677">Repeat</keyword>
<evidence type="ECO:0000313" key="4">
    <source>
        <dbReference type="EMBL" id="CAF2073677.1"/>
    </source>
</evidence>
<dbReference type="Pfam" id="PF01344">
    <property type="entry name" value="Kelch_1"/>
    <property type="match status" value="2"/>
</dbReference>